<dbReference type="GO" id="GO:0006094">
    <property type="term" value="P:gluconeogenesis"/>
    <property type="evidence" value="ECO:0007669"/>
    <property type="project" value="UniProtKB-KW"/>
</dbReference>
<evidence type="ECO:0000256" key="4">
    <source>
        <dbReference type="ARBA" id="ARBA00022432"/>
    </source>
</evidence>
<evidence type="ECO:0000313" key="9">
    <source>
        <dbReference type="Proteomes" id="UP000034889"/>
    </source>
</evidence>
<evidence type="ECO:0000256" key="5">
    <source>
        <dbReference type="ARBA" id="ARBA00023152"/>
    </source>
</evidence>
<comment type="similarity">
    <text evidence="2">Belongs to the archaeal-type GPI family.</text>
</comment>
<name>A0A0G1K4M9_9BACT</name>
<feature type="domain" description="Glucose-6-phosphate isomerase prokaryote" evidence="7">
    <location>
        <begin position="25"/>
        <end position="174"/>
    </location>
</feature>
<comment type="caution">
    <text evidence="8">The sequence shown here is derived from an EMBL/GenBank/DDBJ whole genome shotgun (WGS) entry which is preliminary data.</text>
</comment>
<dbReference type="GO" id="GO:0004347">
    <property type="term" value="F:glucose-6-phosphate isomerase activity"/>
    <property type="evidence" value="ECO:0007669"/>
    <property type="project" value="UniProtKB-EC"/>
</dbReference>
<evidence type="ECO:0000256" key="2">
    <source>
        <dbReference type="ARBA" id="ARBA00006542"/>
    </source>
</evidence>
<accession>A0A0G1K4M9</accession>
<comment type="pathway">
    <text evidence="1">Carbohydrate degradation; glycolysis; D-glyceraldehyde 3-phosphate and glycerone phosphate from D-glucose: step 2/4.</text>
</comment>
<dbReference type="GO" id="GO:0005737">
    <property type="term" value="C:cytoplasm"/>
    <property type="evidence" value="ECO:0007669"/>
    <property type="project" value="InterPro"/>
</dbReference>
<dbReference type="Proteomes" id="UP000034889">
    <property type="component" value="Unassembled WGS sequence"/>
</dbReference>
<reference evidence="8 9" key="1">
    <citation type="journal article" date="2015" name="Nature">
        <title>rRNA introns, odd ribosomes, and small enigmatic genomes across a large radiation of phyla.</title>
        <authorList>
            <person name="Brown C.T."/>
            <person name="Hug L.A."/>
            <person name="Thomas B.C."/>
            <person name="Sharon I."/>
            <person name="Castelle C.J."/>
            <person name="Singh A."/>
            <person name="Wilkins M.J."/>
            <person name="Williams K.H."/>
            <person name="Banfield J.F."/>
        </authorList>
    </citation>
    <scope>NUCLEOTIDE SEQUENCE [LARGE SCALE GENOMIC DNA]</scope>
</reference>
<dbReference type="SUPFAM" id="SSF51182">
    <property type="entry name" value="RmlC-like cupins"/>
    <property type="match status" value="1"/>
</dbReference>
<dbReference type="AlphaFoldDB" id="A0A0G1K4M9"/>
<keyword evidence="5" id="KW-0324">Glycolysis</keyword>
<dbReference type="EMBL" id="LCJM01000023">
    <property type="protein sequence ID" value="KKT78463.1"/>
    <property type="molecule type" value="Genomic_DNA"/>
</dbReference>
<keyword evidence="8" id="KW-0413">Isomerase</keyword>
<evidence type="ECO:0000313" key="8">
    <source>
        <dbReference type="EMBL" id="KKT78463.1"/>
    </source>
</evidence>
<evidence type="ECO:0000256" key="1">
    <source>
        <dbReference type="ARBA" id="ARBA00004926"/>
    </source>
</evidence>
<dbReference type="InterPro" id="IPR014710">
    <property type="entry name" value="RmlC-like_jellyroll"/>
</dbReference>
<dbReference type="CDD" id="cd02218">
    <property type="entry name" value="cupin_PGI"/>
    <property type="match status" value="1"/>
</dbReference>
<comment type="catalytic activity">
    <reaction evidence="6">
        <text>alpha-D-glucose 6-phosphate = beta-D-fructose 6-phosphate</text>
        <dbReference type="Rhea" id="RHEA:11816"/>
        <dbReference type="ChEBI" id="CHEBI:57634"/>
        <dbReference type="ChEBI" id="CHEBI:58225"/>
        <dbReference type="EC" id="5.3.1.9"/>
    </reaction>
</comment>
<protein>
    <recommendedName>
        <fullName evidence="3">glucose-6-phosphate isomerase</fullName>
        <ecNumber evidence="3">5.3.1.9</ecNumber>
    </recommendedName>
</protein>
<dbReference type="EC" id="5.3.1.9" evidence="3"/>
<sequence>MSGKSYTKTIKDLSPVLYEYIDEPNRAVYEVHRGKLDPETKTCYDETTIFNGLMGVELSKTFGHYHPRNKEGYFFPELYALLEGRAWFLLQKPERSNPKIIKEALLVEAVRGEKIVMPPEFGHASANPEKKDLKLGNWKAEFDNDYQIYEILHGACYYFLESKEGSVDIIKNSHYEMVPELIKVKPKKLSKELENLEFLTNPEKYLNLLTVENCFEKI</sequence>
<dbReference type="InterPro" id="IPR011051">
    <property type="entry name" value="RmlC_Cupin_sf"/>
</dbReference>
<dbReference type="UniPathway" id="UPA00109">
    <property type="reaction ID" value="UER00181"/>
</dbReference>
<proteinExistence type="inferred from homology"/>
<evidence type="ECO:0000256" key="6">
    <source>
        <dbReference type="ARBA" id="ARBA00029321"/>
    </source>
</evidence>
<organism evidence="8 9">
    <name type="scientific">Candidatus Giovannonibacteria bacterium GW2011_GWC2_44_8</name>
    <dbReference type="NCBI Taxonomy" id="1618657"/>
    <lineage>
        <taxon>Bacteria</taxon>
        <taxon>Candidatus Giovannoniibacteriota</taxon>
    </lineage>
</organism>
<evidence type="ECO:0000256" key="3">
    <source>
        <dbReference type="ARBA" id="ARBA00011952"/>
    </source>
</evidence>
<gene>
    <name evidence="8" type="ORF">UW74_C0023G0002</name>
</gene>
<dbReference type="Gene3D" id="2.60.120.10">
    <property type="entry name" value="Jelly Rolls"/>
    <property type="match status" value="1"/>
</dbReference>
<evidence type="ECO:0000259" key="7">
    <source>
        <dbReference type="Pfam" id="PF06560"/>
    </source>
</evidence>
<keyword evidence="4" id="KW-0312">Gluconeogenesis</keyword>
<dbReference type="InterPro" id="IPR010551">
    <property type="entry name" value="G6P_isomerase_prok"/>
</dbReference>
<dbReference type="GO" id="GO:0006096">
    <property type="term" value="P:glycolytic process"/>
    <property type="evidence" value="ECO:0007669"/>
    <property type="project" value="UniProtKB-UniPathway"/>
</dbReference>
<dbReference type="Pfam" id="PF06560">
    <property type="entry name" value="GPI"/>
    <property type="match status" value="1"/>
</dbReference>